<accession>X1PSP4</accession>
<gene>
    <name evidence="2" type="ORF">S06H3_45234</name>
</gene>
<reference evidence="2" key="1">
    <citation type="journal article" date="2014" name="Front. Microbiol.">
        <title>High frequency of phylogenetically diverse reductive dehalogenase-homologous genes in deep subseafloor sedimentary metagenomes.</title>
        <authorList>
            <person name="Kawai M."/>
            <person name="Futagami T."/>
            <person name="Toyoda A."/>
            <person name="Takaki Y."/>
            <person name="Nishi S."/>
            <person name="Hori S."/>
            <person name="Arai W."/>
            <person name="Tsubouchi T."/>
            <person name="Morono Y."/>
            <person name="Uchiyama I."/>
            <person name="Ito T."/>
            <person name="Fujiyama A."/>
            <person name="Inagaki F."/>
            <person name="Takami H."/>
        </authorList>
    </citation>
    <scope>NUCLEOTIDE SEQUENCE</scope>
    <source>
        <strain evidence="2">Expedition CK06-06</strain>
    </source>
</reference>
<dbReference type="Pfam" id="PF14947">
    <property type="entry name" value="HTH_45"/>
    <property type="match status" value="1"/>
</dbReference>
<evidence type="ECO:0000313" key="2">
    <source>
        <dbReference type="EMBL" id="GAI45506.1"/>
    </source>
</evidence>
<sequence length="82" mass="9590">MKRRRDKIAILVDMLEVIGNGARKTHIVYKANLNFESCRRYLNAMRNADLVDIQVGSPMKWAITEKGRTFLKKYKEFTNISL</sequence>
<dbReference type="AlphaFoldDB" id="X1PSP4"/>
<feature type="domain" description="ArnR1-like winged helix-turn-helix" evidence="1">
    <location>
        <begin position="4"/>
        <end position="80"/>
    </location>
</feature>
<protein>
    <recommendedName>
        <fullName evidence="1">ArnR1-like winged helix-turn-helix domain-containing protein</fullName>
    </recommendedName>
</protein>
<dbReference type="InterPro" id="IPR036388">
    <property type="entry name" value="WH-like_DNA-bd_sf"/>
</dbReference>
<proteinExistence type="predicted"/>
<organism evidence="2">
    <name type="scientific">marine sediment metagenome</name>
    <dbReference type="NCBI Taxonomy" id="412755"/>
    <lineage>
        <taxon>unclassified sequences</taxon>
        <taxon>metagenomes</taxon>
        <taxon>ecological metagenomes</taxon>
    </lineage>
</organism>
<dbReference type="Gene3D" id="1.10.10.10">
    <property type="entry name" value="Winged helix-like DNA-binding domain superfamily/Winged helix DNA-binding domain"/>
    <property type="match status" value="1"/>
</dbReference>
<dbReference type="SUPFAM" id="SSF46785">
    <property type="entry name" value="Winged helix' DNA-binding domain"/>
    <property type="match status" value="1"/>
</dbReference>
<name>X1PSP4_9ZZZZ</name>
<comment type="caution">
    <text evidence="2">The sequence shown here is derived from an EMBL/GenBank/DDBJ whole genome shotgun (WGS) entry which is preliminary data.</text>
</comment>
<dbReference type="InterPro" id="IPR036390">
    <property type="entry name" value="WH_DNA-bd_sf"/>
</dbReference>
<dbReference type="InterPro" id="IPR038723">
    <property type="entry name" value="ArnR1-like_HTH"/>
</dbReference>
<dbReference type="EMBL" id="BARV01028222">
    <property type="protein sequence ID" value="GAI45506.1"/>
    <property type="molecule type" value="Genomic_DNA"/>
</dbReference>
<evidence type="ECO:0000259" key="1">
    <source>
        <dbReference type="Pfam" id="PF14947"/>
    </source>
</evidence>